<comment type="caution">
    <text evidence="1">The sequence shown here is derived from an EMBL/GenBank/DDBJ whole genome shotgun (WGS) entry which is preliminary data.</text>
</comment>
<dbReference type="Proteomes" id="UP000317422">
    <property type="component" value="Unassembled WGS sequence"/>
</dbReference>
<dbReference type="EMBL" id="VFQC01000001">
    <property type="protein sequence ID" value="TQN32679.1"/>
    <property type="molecule type" value="Genomic_DNA"/>
</dbReference>
<protein>
    <submittedName>
        <fullName evidence="1">Uncharacterized protein</fullName>
    </submittedName>
</protein>
<name>A0A543NLJ6_9ACTN</name>
<keyword evidence="2" id="KW-1185">Reference proteome</keyword>
<dbReference type="AlphaFoldDB" id="A0A543NLJ6"/>
<dbReference type="OrthoDB" id="3504852at2"/>
<dbReference type="RefSeq" id="WP_141924144.1">
    <property type="nucleotide sequence ID" value="NZ_VFQC01000001.1"/>
</dbReference>
<sequence>MDATGPAALRFPLLARPRPSCLPLEHRVADLTQRARAAEQTDDSSAASTVFNLAALLASDIGLSDLARHWCHRHASIYLRTHPLGAPASRRALEPLINLARLRIRAGHGEHAFTLLEELFTAIANRTDATIDGLTLPAATLTDSSHTHHEIRRWLWARLLATGARALASAGRWNEACTRLRRYNGVGTRMLDGRQVAVIACATTADHDGALALIEDTQPGEPWEDAVTACLAVLCGGPSHQRFEQHIATLCDYMRQGVSASGLEVFHTRLGLSVIDALADVDHPARWAIAADLRHHVTASRDGYAAREFVAHEYCAGLLTGSQASDLTGVVRRCALGSRTIPAWLRTRVEEALDTSETVLTRALNRFGG</sequence>
<gene>
    <name evidence="1" type="ORF">FHX37_2657</name>
</gene>
<proteinExistence type="predicted"/>
<accession>A0A543NLJ6</accession>
<organism evidence="1 2">
    <name type="scientific">Haloactinospora alba</name>
    <dbReference type="NCBI Taxonomy" id="405555"/>
    <lineage>
        <taxon>Bacteria</taxon>
        <taxon>Bacillati</taxon>
        <taxon>Actinomycetota</taxon>
        <taxon>Actinomycetes</taxon>
        <taxon>Streptosporangiales</taxon>
        <taxon>Nocardiopsidaceae</taxon>
        <taxon>Haloactinospora</taxon>
    </lineage>
</organism>
<reference evidence="1 2" key="1">
    <citation type="submission" date="2019-06" db="EMBL/GenBank/DDBJ databases">
        <title>Sequencing the genomes of 1000 actinobacteria strains.</title>
        <authorList>
            <person name="Klenk H.-P."/>
        </authorList>
    </citation>
    <scope>NUCLEOTIDE SEQUENCE [LARGE SCALE GENOMIC DNA]</scope>
    <source>
        <strain evidence="1 2">DSM 45015</strain>
    </source>
</reference>
<evidence type="ECO:0000313" key="2">
    <source>
        <dbReference type="Proteomes" id="UP000317422"/>
    </source>
</evidence>
<evidence type="ECO:0000313" key="1">
    <source>
        <dbReference type="EMBL" id="TQN32679.1"/>
    </source>
</evidence>